<dbReference type="KEGG" id="phu:Phum_PHUM170180"/>
<dbReference type="PROSITE" id="PS51757">
    <property type="entry name" value="TH1"/>
    <property type="match status" value="1"/>
</dbReference>
<organism>
    <name type="scientific">Pediculus humanus subsp. corporis</name>
    <name type="common">Body louse</name>
    <dbReference type="NCBI Taxonomy" id="121224"/>
    <lineage>
        <taxon>Eukaryota</taxon>
        <taxon>Metazoa</taxon>
        <taxon>Ecdysozoa</taxon>
        <taxon>Arthropoda</taxon>
        <taxon>Hexapoda</taxon>
        <taxon>Insecta</taxon>
        <taxon>Pterygota</taxon>
        <taxon>Neoptera</taxon>
        <taxon>Paraneoptera</taxon>
        <taxon>Psocodea</taxon>
        <taxon>Troctomorpha</taxon>
        <taxon>Phthiraptera</taxon>
        <taxon>Anoplura</taxon>
        <taxon>Pediculidae</taxon>
        <taxon>Pediculus</taxon>
    </lineage>
</organism>
<dbReference type="SUPFAM" id="SSF52540">
    <property type="entry name" value="P-loop containing nucleoside triphosphate hydrolases"/>
    <property type="match status" value="1"/>
</dbReference>
<dbReference type="PROSITE" id="PS51456">
    <property type="entry name" value="MYOSIN_MOTOR"/>
    <property type="match status" value="1"/>
</dbReference>
<dbReference type="HOGENOM" id="CLU_000192_7_7_1"/>
<evidence type="ECO:0000256" key="7">
    <source>
        <dbReference type="ARBA" id="ARBA00023175"/>
    </source>
</evidence>
<dbReference type="Proteomes" id="UP000009046">
    <property type="component" value="Unassembled WGS sequence"/>
</dbReference>
<evidence type="ECO:0000259" key="11">
    <source>
        <dbReference type="PROSITE" id="PS51757"/>
    </source>
</evidence>
<reference evidence="12" key="2">
    <citation type="submission" date="2007-04" db="EMBL/GenBank/DDBJ databases">
        <title>The genome of the human body louse.</title>
        <authorList>
            <consortium name="The Human Body Louse Genome Consortium"/>
            <person name="Kirkness E."/>
            <person name="Walenz B."/>
            <person name="Hass B."/>
            <person name="Bruggner R."/>
            <person name="Strausberg R."/>
        </authorList>
    </citation>
    <scope>NUCLEOTIDE SEQUENCE</scope>
    <source>
        <strain evidence="12">USDA</strain>
    </source>
</reference>
<dbReference type="GO" id="GO:0005938">
    <property type="term" value="C:cell cortex"/>
    <property type="evidence" value="ECO:0007669"/>
    <property type="project" value="UniProtKB-ARBA"/>
</dbReference>
<dbReference type="OMA" id="MTYGDIG"/>
<dbReference type="AlphaFoldDB" id="E0VG03"/>
<reference evidence="13" key="3">
    <citation type="submission" date="2021-02" db="UniProtKB">
        <authorList>
            <consortium name="EnsemblMetazoa"/>
        </authorList>
    </citation>
    <scope>IDENTIFICATION</scope>
    <source>
        <strain evidence="13">USDA</strain>
    </source>
</reference>
<proteinExistence type="inferred from homology"/>
<dbReference type="Gene3D" id="1.20.58.530">
    <property type="match status" value="1"/>
</dbReference>
<sequence length="1016" mass="116375">MAGHDGIGVGDFVLLDEITTEKFIQNLHKRFSSGRIYTYIGEVCISVNPYSAKNIYGPETVAQYSGREMFENPPHIFAIADSAHKIMKQQVKDTCIVISGESGSGKTEASKIIMKYIAAVTNVAGRQEIERVKNVLLQSNAVLEAFGNAKTNRNDNSSRFGKYMDINFDFKGDPIGGHINNYLLEKSRVVLQQLGERNFHSFYQLLSGCSDGDLKNYGLSRDPEHYYYTKQGGANKVEAISDKRDHKVVLNAMKALDFSQEEIDTVWKIVAAILHLGNLTFKEEEDSIRIIETDLVEIVSKLLNVEVEELQTALRKRVIAAKGEIMEKNLTLSEGKFVADALAKAIYDRLFTWIVKKVNSAINTEKSSGYRTVQGTVIGVLDIYGFEIFEVNSFEQFCINYCNEKLQQLFIELVLKQEQEEYLREGIEWTNIEYFNNKTICELVEQPHKGILAILDEACLNVGKITDELLLEAMDKQLASHSHYASRQLKPMDKTLKHKIEFRIVHYAGDVTYNINGFLEKNKDTLFQDLKRLMFNSKNQTVSSMWPEGEMDITKTTKRPLTAGSLFRNSMIALVKTLTSKEPFYVRCIKPNEIKSASVFDHDRVEHQVRYLGLVENVRVRRAGFAYRQRYDRFLKRYKMISTYTWPNFRGDSDKEAVQVLLESVGFHNDVKYGKTKVFIRSPRTLFALEKARSDLIPSIVILLQKQWRGALCRFRYKKLKAAYHIMIYFKNYKRREYINELQRTFKNAGNLKDYGKNLPWPPAPICVQKAVPSLKKMYNRWRAWMILRKIPREDWPQLRLKMSAASALRGKRQTWGQSRKWEGNYLSQSSENPKSSVFTISTNNLKNTDHFQNVLFSSFVHKTNKHHKNADRALLITDDQIYKIDTTKFKPMKKGINITQVTGISLSPGADQLIVIHSDSGNDLVLSLYLNQMKEDLVGELLGVLLSRYHQLKNSDIPVTVSSKFQCSLGKKTKSLTLETSMETTEPEFHSHGDTIVYKLPSSYSVPNSPLKNGS</sequence>
<evidence type="ECO:0000313" key="13">
    <source>
        <dbReference type="EnsemblMetazoa" id="PHUM170180-PA"/>
    </source>
</evidence>
<evidence type="ECO:0000256" key="1">
    <source>
        <dbReference type="ARBA" id="ARBA00004413"/>
    </source>
</evidence>
<dbReference type="CDD" id="cd01378">
    <property type="entry name" value="MYSc_Myo1"/>
    <property type="match status" value="1"/>
</dbReference>
<dbReference type="InterPro" id="IPR036072">
    <property type="entry name" value="MYSc_Myo1"/>
</dbReference>
<keyword evidence="4 9" id="KW-0067">ATP-binding</keyword>
<dbReference type="GO" id="GO:0048803">
    <property type="term" value="P:imaginal disc-derived male genitalia morphogenesis"/>
    <property type="evidence" value="ECO:0007669"/>
    <property type="project" value="UniProtKB-ARBA"/>
</dbReference>
<evidence type="ECO:0000256" key="4">
    <source>
        <dbReference type="ARBA" id="ARBA00022840"/>
    </source>
</evidence>
<feature type="domain" description="TH1" evidence="11">
    <location>
        <begin position="811"/>
        <end position="1003"/>
    </location>
</feature>
<dbReference type="GO" id="GO:0007368">
    <property type="term" value="P:determination of left/right symmetry"/>
    <property type="evidence" value="ECO:0007669"/>
    <property type="project" value="UniProtKB-ARBA"/>
</dbReference>
<keyword evidence="7 9" id="KW-0505">Motor protein</keyword>
<feature type="binding site" evidence="9">
    <location>
        <begin position="100"/>
        <end position="107"/>
    </location>
    <ligand>
        <name>ATP</name>
        <dbReference type="ChEBI" id="CHEBI:30616"/>
    </ligand>
</feature>
<dbReference type="EMBL" id="DS235129">
    <property type="protein sequence ID" value="EEB12309.1"/>
    <property type="molecule type" value="Genomic_DNA"/>
</dbReference>
<dbReference type="GO" id="GO:0016459">
    <property type="term" value="C:myosin complex"/>
    <property type="evidence" value="ECO:0007669"/>
    <property type="project" value="UniProtKB-KW"/>
</dbReference>
<evidence type="ECO:0000256" key="2">
    <source>
        <dbReference type="ARBA" id="ARBA00008314"/>
    </source>
</evidence>
<dbReference type="GO" id="GO:0005524">
    <property type="term" value="F:ATP binding"/>
    <property type="evidence" value="ECO:0007669"/>
    <property type="project" value="UniProtKB-UniRule"/>
</dbReference>
<evidence type="ECO:0000256" key="6">
    <source>
        <dbReference type="ARBA" id="ARBA00023123"/>
    </source>
</evidence>
<protein>
    <submittedName>
        <fullName evidence="12 13">Myosin IA, putative</fullName>
    </submittedName>
</protein>
<dbReference type="Pfam" id="PF06017">
    <property type="entry name" value="Myosin_TH1"/>
    <property type="match status" value="1"/>
</dbReference>
<dbReference type="Gene3D" id="1.20.120.720">
    <property type="entry name" value="Myosin VI head, motor domain, U50 subdomain"/>
    <property type="match status" value="1"/>
</dbReference>
<dbReference type="FunFam" id="1.20.58.530:FF:000004">
    <property type="entry name" value="Unconventional myosin ID"/>
    <property type="match status" value="1"/>
</dbReference>
<dbReference type="GO" id="GO:0051015">
    <property type="term" value="F:actin filament binding"/>
    <property type="evidence" value="ECO:0007669"/>
    <property type="project" value="TreeGrafter"/>
</dbReference>
<dbReference type="GO" id="GO:0030048">
    <property type="term" value="P:actin filament-based movement"/>
    <property type="evidence" value="ECO:0007669"/>
    <property type="project" value="TreeGrafter"/>
</dbReference>
<dbReference type="OrthoDB" id="6108017at2759"/>
<dbReference type="PROSITE" id="PS50096">
    <property type="entry name" value="IQ"/>
    <property type="match status" value="1"/>
</dbReference>
<dbReference type="GeneID" id="8236702"/>
<dbReference type="PANTHER" id="PTHR13140:SF713">
    <property type="entry name" value="UNCONVENTIONAL MYOSIN ID"/>
    <property type="match status" value="1"/>
</dbReference>
<keyword evidence="5" id="KW-0446">Lipid-binding</keyword>
<dbReference type="InterPro" id="IPR001609">
    <property type="entry name" value="Myosin_head_motor_dom-like"/>
</dbReference>
<dbReference type="STRING" id="121224.E0VG03"/>
<comment type="subcellular location">
    <subcellularLocation>
        <location evidence="1">Cell membrane</location>
        <topology evidence="1">Peripheral membrane protein</topology>
        <orientation evidence="1">Cytoplasmic side</orientation>
    </subcellularLocation>
</comment>
<keyword evidence="3 9" id="KW-0547">Nucleotide-binding</keyword>
<evidence type="ECO:0000256" key="9">
    <source>
        <dbReference type="PROSITE-ProRule" id="PRU00782"/>
    </source>
</evidence>
<reference evidence="12" key="1">
    <citation type="submission" date="2007-04" db="EMBL/GenBank/DDBJ databases">
        <title>Annotation of Pediculus humanus corporis strain USDA.</title>
        <authorList>
            <person name="Kirkness E."/>
            <person name="Hannick L."/>
            <person name="Hass B."/>
            <person name="Bruggner R."/>
            <person name="Lawson D."/>
            <person name="Bidwell S."/>
            <person name="Joardar V."/>
            <person name="Caler E."/>
            <person name="Walenz B."/>
            <person name="Inman J."/>
            <person name="Schobel S."/>
            <person name="Galinsky K."/>
            <person name="Amedeo P."/>
            <person name="Strausberg R."/>
        </authorList>
    </citation>
    <scope>NUCLEOTIDE SEQUENCE</scope>
    <source>
        <strain evidence="12">USDA</strain>
    </source>
</reference>
<keyword evidence="6 9" id="KW-0518">Myosin</keyword>
<dbReference type="FunCoup" id="E0VG03">
    <property type="interactions" value="631"/>
</dbReference>
<dbReference type="eggNOG" id="KOG0164">
    <property type="taxonomic scope" value="Eukaryota"/>
</dbReference>
<dbReference type="RefSeq" id="XP_002425047.1">
    <property type="nucleotide sequence ID" value="XM_002425002.1"/>
</dbReference>
<dbReference type="EMBL" id="AAZO01001978">
    <property type="status" value="NOT_ANNOTATED_CDS"/>
    <property type="molecule type" value="Genomic_DNA"/>
</dbReference>
<dbReference type="VEuPathDB" id="VectorBase:PHUM170180"/>
<evidence type="ECO:0000259" key="10">
    <source>
        <dbReference type="PROSITE" id="PS51456"/>
    </source>
</evidence>
<accession>E0VG03</accession>
<name>E0VG03_PEDHC</name>
<dbReference type="GO" id="GO:0005902">
    <property type="term" value="C:microvillus"/>
    <property type="evidence" value="ECO:0007669"/>
    <property type="project" value="TreeGrafter"/>
</dbReference>
<keyword evidence="14" id="KW-1185">Reference proteome</keyword>
<comment type="similarity">
    <text evidence="2 9">Belongs to the TRAFAC class myosin-kinesin ATPase superfamily. Myosin family.</text>
</comment>
<dbReference type="Gene3D" id="1.10.10.820">
    <property type="match status" value="1"/>
</dbReference>
<evidence type="ECO:0000256" key="3">
    <source>
        <dbReference type="ARBA" id="ARBA00022741"/>
    </source>
</evidence>
<dbReference type="SMART" id="SM00242">
    <property type="entry name" value="MYSc"/>
    <property type="match status" value="1"/>
</dbReference>
<dbReference type="InterPro" id="IPR036961">
    <property type="entry name" value="Kinesin_motor_dom_sf"/>
</dbReference>
<dbReference type="FunFam" id="1.10.10.820:FF:000001">
    <property type="entry name" value="Myosin heavy chain"/>
    <property type="match status" value="1"/>
</dbReference>
<evidence type="ECO:0000256" key="5">
    <source>
        <dbReference type="ARBA" id="ARBA00023121"/>
    </source>
</evidence>
<dbReference type="PANTHER" id="PTHR13140">
    <property type="entry name" value="MYOSIN"/>
    <property type="match status" value="1"/>
</dbReference>
<dbReference type="EnsemblMetazoa" id="PHUM170180-RA">
    <property type="protein sequence ID" value="PHUM170180-PA"/>
    <property type="gene ID" value="PHUM170180"/>
</dbReference>
<dbReference type="InterPro" id="IPR027417">
    <property type="entry name" value="P-loop_NTPase"/>
</dbReference>
<dbReference type="Gene3D" id="3.40.850.10">
    <property type="entry name" value="Kinesin motor domain"/>
    <property type="match status" value="1"/>
</dbReference>
<feature type="region of interest" description="Actin-binding" evidence="9">
    <location>
        <begin position="571"/>
        <end position="593"/>
    </location>
</feature>
<dbReference type="Pfam" id="PF00063">
    <property type="entry name" value="Myosin_head"/>
    <property type="match status" value="1"/>
</dbReference>
<evidence type="ECO:0000313" key="12">
    <source>
        <dbReference type="EMBL" id="EEB12309.1"/>
    </source>
</evidence>
<dbReference type="GO" id="GO:0000146">
    <property type="term" value="F:microfilament motor activity"/>
    <property type="evidence" value="ECO:0007669"/>
    <property type="project" value="TreeGrafter"/>
</dbReference>
<evidence type="ECO:0000313" key="14">
    <source>
        <dbReference type="Proteomes" id="UP000009046"/>
    </source>
</evidence>
<dbReference type="InterPro" id="IPR010926">
    <property type="entry name" value="Myosin_TH1"/>
</dbReference>
<dbReference type="Gene3D" id="1.20.5.4820">
    <property type="match status" value="1"/>
</dbReference>
<feature type="domain" description="Myosin motor" evidence="10">
    <location>
        <begin position="7"/>
        <end position="694"/>
    </location>
</feature>
<dbReference type="GO" id="GO:0006897">
    <property type="term" value="P:endocytosis"/>
    <property type="evidence" value="ECO:0007669"/>
    <property type="project" value="TreeGrafter"/>
</dbReference>
<dbReference type="GO" id="GO:0007498">
    <property type="term" value="P:mesoderm development"/>
    <property type="evidence" value="ECO:0007669"/>
    <property type="project" value="UniProtKB-ARBA"/>
</dbReference>
<dbReference type="GO" id="GO:0005546">
    <property type="term" value="F:phosphatidylinositol-4,5-bisphosphate binding"/>
    <property type="evidence" value="ECO:0007669"/>
    <property type="project" value="UniProtKB-ARBA"/>
</dbReference>
<dbReference type="GO" id="GO:0005886">
    <property type="term" value="C:plasma membrane"/>
    <property type="evidence" value="ECO:0007669"/>
    <property type="project" value="UniProtKB-SubCell"/>
</dbReference>
<evidence type="ECO:0000256" key="8">
    <source>
        <dbReference type="ARBA" id="ARBA00023203"/>
    </source>
</evidence>
<dbReference type="CTD" id="8236702"/>
<keyword evidence="8 9" id="KW-0009">Actin-binding</keyword>
<dbReference type="PRINTS" id="PR00193">
    <property type="entry name" value="MYOSINHEAVY"/>
</dbReference>
<gene>
    <name evidence="13" type="primary">8236702</name>
    <name evidence="12" type="ORF">Phum_PHUM170180</name>
</gene>
<dbReference type="GO" id="GO:0007015">
    <property type="term" value="P:actin filament organization"/>
    <property type="evidence" value="ECO:0007669"/>
    <property type="project" value="TreeGrafter"/>
</dbReference>
<dbReference type="InParanoid" id="E0VG03"/>